<evidence type="ECO:0000313" key="1">
    <source>
        <dbReference type="EMBL" id="EGO56510.1"/>
    </source>
</evidence>
<dbReference type="VEuPathDB" id="FungiDB:NEUTE1DRAFT_123031"/>
<gene>
    <name evidence="1" type="ORF">NEUTE1DRAFT_123031</name>
</gene>
<dbReference type="Proteomes" id="UP000008065">
    <property type="component" value="Unassembled WGS sequence"/>
</dbReference>
<dbReference type="GeneID" id="20824397"/>
<sequence>MFLWRLPRNKRHVVVALRASQGLPALAGSTERDGQNKKAVLFATTGNSAVGVVAKHITLLVVTGDYSSSVSDFPPSSAVAAAATTEEGVQQHDTFAVGYQGNLPKLVCGRACLGIQRQVVVQLRGCCPGYRERNGKLGNCWGLEDYSWRFDMVFVLLVEHKRTVYTHIARRDDG</sequence>
<protein>
    <submittedName>
        <fullName evidence="1">Uncharacterized protein</fullName>
    </submittedName>
</protein>
<dbReference type="HOGENOM" id="CLU_109906_0_0_1"/>
<dbReference type="KEGG" id="nte:NEUTE1DRAFT123031"/>
<proteinExistence type="predicted"/>
<dbReference type="RefSeq" id="XP_009852103.1">
    <property type="nucleotide sequence ID" value="XM_009853801.1"/>
</dbReference>
<dbReference type="EMBL" id="GL891305">
    <property type="protein sequence ID" value="EGO56510.1"/>
    <property type="molecule type" value="Genomic_DNA"/>
</dbReference>
<reference evidence="2" key="1">
    <citation type="journal article" date="2011" name="Genetics">
        <title>Massive changes in genome architecture accompany the transition to self-fertility in the filamentous fungus Neurospora tetrasperma.</title>
        <authorList>
            <person name="Ellison C.E."/>
            <person name="Stajich J.E."/>
            <person name="Jacobson D.J."/>
            <person name="Natvig D.O."/>
            <person name="Lapidus A."/>
            <person name="Foster B."/>
            <person name="Aerts A."/>
            <person name="Riley R."/>
            <person name="Lindquist E.A."/>
            <person name="Grigoriev I.V."/>
            <person name="Taylor J.W."/>
        </authorList>
    </citation>
    <scope>NUCLEOTIDE SEQUENCE [LARGE SCALE GENOMIC DNA]</scope>
    <source>
        <strain evidence="2">FGSC 2508 / P0657</strain>
    </source>
</reference>
<accession>F8MQ80</accession>
<name>F8MQ80_NEUT8</name>
<dbReference type="AlphaFoldDB" id="F8MQ80"/>
<keyword evidence="2" id="KW-1185">Reference proteome</keyword>
<organism evidence="1 2">
    <name type="scientific">Neurospora tetrasperma (strain FGSC 2508 / ATCC MYA-4615 / P0657)</name>
    <dbReference type="NCBI Taxonomy" id="510951"/>
    <lineage>
        <taxon>Eukaryota</taxon>
        <taxon>Fungi</taxon>
        <taxon>Dikarya</taxon>
        <taxon>Ascomycota</taxon>
        <taxon>Pezizomycotina</taxon>
        <taxon>Sordariomycetes</taxon>
        <taxon>Sordariomycetidae</taxon>
        <taxon>Sordariales</taxon>
        <taxon>Sordariaceae</taxon>
        <taxon>Neurospora</taxon>
    </lineage>
</organism>
<evidence type="ECO:0000313" key="2">
    <source>
        <dbReference type="Proteomes" id="UP000008065"/>
    </source>
</evidence>